<organism evidence="2 3">
    <name type="scientific">Cyprinus carpio</name>
    <name type="common">Common carp</name>
    <dbReference type="NCBI Taxonomy" id="7962"/>
    <lineage>
        <taxon>Eukaryota</taxon>
        <taxon>Metazoa</taxon>
        <taxon>Chordata</taxon>
        <taxon>Craniata</taxon>
        <taxon>Vertebrata</taxon>
        <taxon>Euteleostomi</taxon>
        <taxon>Actinopterygii</taxon>
        <taxon>Neopterygii</taxon>
        <taxon>Teleostei</taxon>
        <taxon>Ostariophysi</taxon>
        <taxon>Cypriniformes</taxon>
        <taxon>Cyprinidae</taxon>
        <taxon>Cyprininae</taxon>
        <taxon>Cyprinus</taxon>
    </lineage>
</organism>
<proteinExistence type="inferred from homology"/>
<dbReference type="PANTHER" id="PTHR33768:SF6">
    <property type="entry name" value="SI:CH211-284K5.2"/>
    <property type="match status" value="1"/>
</dbReference>
<dbReference type="Ensembl" id="ENSCCRT00015040015.1">
    <property type="protein sequence ID" value="ENSCCRP00015038692.1"/>
    <property type="gene ID" value="ENSCCRG00015016094.1"/>
</dbReference>
<dbReference type="InterPro" id="IPR029488">
    <property type="entry name" value="Hmw/CFAP97"/>
</dbReference>
<evidence type="ECO:0000256" key="1">
    <source>
        <dbReference type="ARBA" id="ARBA00008315"/>
    </source>
</evidence>
<reference evidence="2" key="1">
    <citation type="submission" date="2025-08" db="UniProtKB">
        <authorList>
            <consortium name="Ensembl"/>
        </authorList>
    </citation>
    <scope>IDENTIFICATION</scope>
</reference>
<evidence type="ECO:0000313" key="3">
    <source>
        <dbReference type="Proteomes" id="UP000694700"/>
    </source>
</evidence>
<dbReference type="Proteomes" id="UP000694700">
    <property type="component" value="Unplaced"/>
</dbReference>
<comment type="similarity">
    <text evidence="1">Belongs to the CFAP97 family.</text>
</comment>
<sequence>MHKSYEPLKPATNKYLQQRWDQTRYEDHRCKVREAKPVVNTKGIQTPAHIQQKLKKIQVQEERMFIIERDNHLLASKLAAISRSKGLVDHRNIYPECRCLCVYVTGSVYYSPSNLRDLVGGWVVALPFVFCVQYDGRTGELFYCLKKG</sequence>
<dbReference type="AlphaFoldDB" id="A0A8C1UK89"/>
<accession>A0A8C1UK89</accession>
<name>A0A8C1UK89_CYPCA</name>
<protein>
    <submittedName>
        <fullName evidence="2">Si:ch211-284k5.2</fullName>
    </submittedName>
</protein>
<dbReference type="PANTHER" id="PTHR33768">
    <property type="entry name" value="MIP11318P"/>
    <property type="match status" value="1"/>
</dbReference>
<dbReference type="InterPro" id="IPR038792">
    <property type="entry name" value="CFAP97D1/2"/>
</dbReference>
<evidence type="ECO:0000313" key="2">
    <source>
        <dbReference type="Ensembl" id="ENSCCRP00015038692.1"/>
    </source>
</evidence>
<dbReference type="Pfam" id="PF13879">
    <property type="entry name" value="Hmw_CFAP97"/>
    <property type="match status" value="1"/>
</dbReference>